<evidence type="ECO:0000259" key="6">
    <source>
        <dbReference type="Pfam" id="PF00327"/>
    </source>
</evidence>
<dbReference type="Proteomes" id="UP000694941">
    <property type="component" value="Unplaced"/>
</dbReference>
<dbReference type="InterPro" id="IPR036919">
    <property type="entry name" value="Ribo_uL30_ferredoxin-like_sf"/>
</dbReference>
<dbReference type="InterPro" id="IPR005996">
    <property type="entry name" value="Ribosomal_uL30_bac-type"/>
</dbReference>
<proteinExistence type="inferred from homology"/>
<evidence type="ECO:0000256" key="2">
    <source>
        <dbReference type="ARBA" id="ARBA00022980"/>
    </source>
</evidence>
<dbReference type="Gene3D" id="3.30.1390.20">
    <property type="entry name" value="Ribosomal protein L30, ferredoxin-like fold domain"/>
    <property type="match status" value="1"/>
</dbReference>
<keyword evidence="7" id="KW-1185">Reference proteome</keyword>
<evidence type="ECO:0000256" key="3">
    <source>
        <dbReference type="ARBA" id="ARBA00023274"/>
    </source>
</evidence>
<evidence type="ECO:0000256" key="5">
    <source>
        <dbReference type="ARBA" id="ARBA00035356"/>
    </source>
</evidence>
<protein>
    <recommendedName>
        <fullName evidence="4">Large ribosomal subunit protein uL30m</fullName>
    </recommendedName>
    <alternativeName>
        <fullName evidence="5">39S ribosomal protein L30, mitochondrial</fullName>
    </alternativeName>
</protein>
<gene>
    <name evidence="8" type="primary">LOC106467074</name>
</gene>
<dbReference type="PANTHER" id="PTHR15892:SF2">
    <property type="entry name" value="LARGE RIBOSOMAL SUBUNIT PROTEIN UL30M"/>
    <property type="match status" value="1"/>
</dbReference>
<dbReference type="GeneID" id="106467074"/>
<dbReference type="InterPro" id="IPR016082">
    <property type="entry name" value="Ribosomal_uL30_ferredoxin-like"/>
</dbReference>
<comment type="similarity">
    <text evidence="1">Belongs to the universal ribosomal protein uL30 family.</text>
</comment>
<keyword evidence="2" id="KW-0689">Ribosomal protein</keyword>
<dbReference type="RefSeq" id="XP_013782844.1">
    <property type="nucleotide sequence ID" value="XM_013927390.2"/>
</dbReference>
<name>A0ABM1BIT9_LIMPO</name>
<reference evidence="8" key="1">
    <citation type="submission" date="2025-08" db="UniProtKB">
        <authorList>
            <consortium name="RefSeq"/>
        </authorList>
    </citation>
    <scope>IDENTIFICATION</scope>
    <source>
        <tissue evidence="8">Muscle</tissue>
    </source>
</reference>
<dbReference type="SUPFAM" id="SSF55129">
    <property type="entry name" value="Ribosomal protein L30p/L7e"/>
    <property type="match status" value="1"/>
</dbReference>
<evidence type="ECO:0000256" key="4">
    <source>
        <dbReference type="ARBA" id="ARBA00035281"/>
    </source>
</evidence>
<evidence type="ECO:0000256" key="1">
    <source>
        <dbReference type="ARBA" id="ARBA00007594"/>
    </source>
</evidence>
<dbReference type="Pfam" id="PF00327">
    <property type="entry name" value="Ribosomal_L30"/>
    <property type="match status" value="1"/>
</dbReference>
<evidence type="ECO:0000313" key="7">
    <source>
        <dbReference type="Proteomes" id="UP000694941"/>
    </source>
</evidence>
<evidence type="ECO:0000313" key="8">
    <source>
        <dbReference type="RefSeq" id="XP_013782844.1"/>
    </source>
</evidence>
<sequence>MAVLRRLVYGINGSFNLGNISFMGQSLCRNHIMQHNVIKPEWSDFRFIGYVQDAEEERDKIFQQVKEIRRMREGSFNPAKLHLVQRVKSLYGRPYWEKLTMKNLKLDGKPSSYVILKNTPSINRTLWTVKHLIKVKPITFPYGLPKEGDYSGTFLKPSGEMFVSQKLKVNPECLLENPKREQVKMDTETLKKELRRKWVT</sequence>
<accession>A0ABM1BIT9</accession>
<organism evidence="7 8">
    <name type="scientific">Limulus polyphemus</name>
    <name type="common">Atlantic horseshoe crab</name>
    <dbReference type="NCBI Taxonomy" id="6850"/>
    <lineage>
        <taxon>Eukaryota</taxon>
        <taxon>Metazoa</taxon>
        <taxon>Ecdysozoa</taxon>
        <taxon>Arthropoda</taxon>
        <taxon>Chelicerata</taxon>
        <taxon>Merostomata</taxon>
        <taxon>Xiphosura</taxon>
        <taxon>Limulidae</taxon>
        <taxon>Limulus</taxon>
    </lineage>
</organism>
<dbReference type="PANTHER" id="PTHR15892">
    <property type="entry name" value="MITOCHONDRIAL RIBOSOMAL PROTEIN L30"/>
    <property type="match status" value="1"/>
</dbReference>
<keyword evidence="3" id="KW-0687">Ribonucleoprotein</keyword>
<feature type="domain" description="Large ribosomal subunit protein uL30-like ferredoxin-like fold" evidence="6">
    <location>
        <begin position="83"/>
        <end position="133"/>
    </location>
</feature>